<proteinExistence type="predicted"/>
<keyword evidence="1" id="KW-1133">Transmembrane helix</keyword>
<protein>
    <submittedName>
        <fullName evidence="2">Uncharacterized protein</fullName>
    </submittedName>
</protein>
<dbReference type="EMBL" id="AORC01000013">
    <property type="protein sequence ID" value="EYT48695.1"/>
    <property type="molecule type" value="Genomic_DNA"/>
</dbReference>
<keyword evidence="1" id="KW-0812">Transmembrane</keyword>
<comment type="caution">
    <text evidence="2">The sequence shown here is derived from an EMBL/GenBank/DDBJ whole genome shotgun (WGS) entry which is preliminary data.</text>
</comment>
<dbReference type="AlphaFoldDB" id="A0A022KSI4"/>
<sequence length="96" mass="10610">MIAATLLAAAPFEDSPFWNPDLPGSFWSVFGILLAGTAVLTIAFVVWMVIQPDEPEHDTTELVDRAVGRERDRARTISRRLDADAGRADTSEPELR</sequence>
<organism evidence="2 3">
    <name type="scientific">Brachybacterium muris UCD-AY4</name>
    <dbReference type="NCBI Taxonomy" id="1249481"/>
    <lineage>
        <taxon>Bacteria</taxon>
        <taxon>Bacillati</taxon>
        <taxon>Actinomycetota</taxon>
        <taxon>Actinomycetes</taxon>
        <taxon>Micrococcales</taxon>
        <taxon>Dermabacteraceae</taxon>
        <taxon>Brachybacterium</taxon>
    </lineage>
</organism>
<feature type="transmembrane region" description="Helical" evidence="1">
    <location>
        <begin position="26"/>
        <end position="50"/>
    </location>
</feature>
<keyword evidence="1" id="KW-0472">Membrane</keyword>
<accession>A0A022KSI4</accession>
<evidence type="ECO:0000256" key="1">
    <source>
        <dbReference type="SAM" id="Phobius"/>
    </source>
</evidence>
<reference evidence="2 3" key="1">
    <citation type="journal article" date="2013" name="Genome Announc.">
        <title>Draft genome sequence of an Actinobacterium, Brachybacterium muris strain UCD-AY4.</title>
        <authorList>
            <person name="Lo J.R."/>
            <person name="Lang J.M."/>
            <person name="Darling A.E."/>
            <person name="Eisen J.A."/>
            <person name="Coil D.A."/>
        </authorList>
    </citation>
    <scope>NUCLEOTIDE SEQUENCE [LARGE SCALE GENOMIC DNA]</scope>
    <source>
        <strain evidence="2 3">UCD-AY4</strain>
    </source>
</reference>
<dbReference type="Proteomes" id="UP000019754">
    <property type="component" value="Unassembled WGS sequence"/>
</dbReference>
<name>A0A022KSI4_9MICO</name>
<dbReference type="RefSeq" id="WP_017824798.1">
    <property type="nucleotide sequence ID" value="NZ_KB403092.1"/>
</dbReference>
<evidence type="ECO:0000313" key="3">
    <source>
        <dbReference type="Proteomes" id="UP000019754"/>
    </source>
</evidence>
<evidence type="ECO:0000313" key="2">
    <source>
        <dbReference type="EMBL" id="EYT48695.1"/>
    </source>
</evidence>
<gene>
    <name evidence="2" type="ORF">D641_0110825</name>
</gene>
<dbReference type="HOGENOM" id="CLU_185864_0_0_11"/>
<keyword evidence="3" id="KW-1185">Reference proteome</keyword>
<dbReference type="STRING" id="1249481.D641_0110825"/>